<dbReference type="KEGG" id="tca:103312397"/>
<dbReference type="AlphaFoldDB" id="A0A139WLB5"/>
<keyword evidence="3" id="KW-1185">Reference proteome</keyword>
<dbReference type="InterPro" id="IPR033362">
    <property type="entry name" value="SSNA1_fam"/>
</dbReference>
<accession>A0A139WLB5</accession>
<organism evidence="2 3">
    <name type="scientific">Tribolium castaneum</name>
    <name type="common">Red flour beetle</name>
    <dbReference type="NCBI Taxonomy" id="7070"/>
    <lineage>
        <taxon>Eukaryota</taxon>
        <taxon>Metazoa</taxon>
        <taxon>Ecdysozoa</taxon>
        <taxon>Arthropoda</taxon>
        <taxon>Hexapoda</taxon>
        <taxon>Insecta</taxon>
        <taxon>Pterygota</taxon>
        <taxon>Neoptera</taxon>
        <taxon>Endopterygota</taxon>
        <taxon>Coleoptera</taxon>
        <taxon>Polyphaga</taxon>
        <taxon>Cucujiformia</taxon>
        <taxon>Tenebrionidae</taxon>
        <taxon>Tenebrionidae incertae sedis</taxon>
        <taxon>Tribolium</taxon>
    </lineage>
</organism>
<protein>
    <submittedName>
        <fullName evidence="2">Sjoegren syndrome nuclear autoantigen 1 homolog-like Protein</fullName>
    </submittedName>
</protein>
<dbReference type="OrthoDB" id="295355at2759"/>
<sequence length="124" mass="14436">MSQQGATLQTYNQELVKCLEDLKTKRNEMLIIVKREEQEKQTIEKNMEMMQQKLNMITESLQTHRSLCECYEKTIHDTEAGFRKILESSQILLNLAQKQASKLCVVNKNEISSKLDESTNSYCD</sequence>
<dbReference type="InParanoid" id="A0A139WLB5"/>
<name>A0A139WLB5_TRICA</name>
<feature type="coiled-coil region" evidence="1">
    <location>
        <begin position="8"/>
        <end position="60"/>
    </location>
</feature>
<evidence type="ECO:0000256" key="1">
    <source>
        <dbReference type="SAM" id="Coils"/>
    </source>
</evidence>
<gene>
    <name evidence="2" type="primary">AUGUSTUS-3.0.2_32494</name>
    <name evidence="2" type="ORF">TcasGA2_TC032494</name>
</gene>
<reference evidence="2 3" key="2">
    <citation type="journal article" date="2010" name="Nucleic Acids Res.">
        <title>BeetleBase in 2010: revisions to provide comprehensive genomic information for Tribolium castaneum.</title>
        <authorList>
            <person name="Kim H.S."/>
            <person name="Murphy T."/>
            <person name="Xia J."/>
            <person name="Caragea D."/>
            <person name="Park Y."/>
            <person name="Beeman R.W."/>
            <person name="Lorenzen M.D."/>
            <person name="Butcher S."/>
            <person name="Manak J.R."/>
            <person name="Brown S.J."/>
        </authorList>
    </citation>
    <scope>GENOME REANNOTATION</scope>
    <source>
        <strain evidence="2 3">Georgia GA2</strain>
    </source>
</reference>
<keyword evidence="1" id="KW-0175">Coiled coil</keyword>
<dbReference type="PANTHER" id="PTHR28661">
    <property type="entry name" value="SJOEGREN SYNDROME NUCLEAR AUTOANTIGEN 1"/>
    <property type="match status" value="1"/>
</dbReference>
<evidence type="ECO:0000313" key="2">
    <source>
        <dbReference type="EMBL" id="KYB28615.1"/>
    </source>
</evidence>
<dbReference type="GO" id="GO:0005813">
    <property type="term" value="C:centrosome"/>
    <property type="evidence" value="ECO:0000318"/>
    <property type="project" value="GO_Central"/>
</dbReference>
<dbReference type="OMA" id="ETKNEYD"/>
<dbReference type="GO" id="GO:0036064">
    <property type="term" value="C:ciliary basal body"/>
    <property type="evidence" value="ECO:0000318"/>
    <property type="project" value="GO_Central"/>
</dbReference>
<evidence type="ECO:0000313" key="3">
    <source>
        <dbReference type="Proteomes" id="UP000007266"/>
    </source>
</evidence>
<reference evidence="2 3" key="1">
    <citation type="journal article" date="2008" name="Nature">
        <title>The genome of the model beetle and pest Tribolium castaneum.</title>
        <authorList>
            <consortium name="Tribolium Genome Sequencing Consortium"/>
            <person name="Richards S."/>
            <person name="Gibbs R.A."/>
            <person name="Weinstock G.M."/>
            <person name="Brown S.J."/>
            <person name="Denell R."/>
            <person name="Beeman R.W."/>
            <person name="Gibbs R."/>
            <person name="Beeman R.W."/>
            <person name="Brown S.J."/>
            <person name="Bucher G."/>
            <person name="Friedrich M."/>
            <person name="Grimmelikhuijzen C.J."/>
            <person name="Klingler M."/>
            <person name="Lorenzen M."/>
            <person name="Richards S."/>
            <person name="Roth S."/>
            <person name="Schroder R."/>
            <person name="Tautz D."/>
            <person name="Zdobnov E.M."/>
            <person name="Muzny D."/>
            <person name="Gibbs R.A."/>
            <person name="Weinstock G.M."/>
            <person name="Attaway T."/>
            <person name="Bell S."/>
            <person name="Buhay C.J."/>
            <person name="Chandrabose M.N."/>
            <person name="Chavez D."/>
            <person name="Clerk-Blankenburg K.P."/>
            <person name="Cree A."/>
            <person name="Dao M."/>
            <person name="Davis C."/>
            <person name="Chacko J."/>
            <person name="Dinh H."/>
            <person name="Dugan-Rocha S."/>
            <person name="Fowler G."/>
            <person name="Garner T.T."/>
            <person name="Garnes J."/>
            <person name="Gnirke A."/>
            <person name="Hawes A."/>
            <person name="Hernandez J."/>
            <person name="Hines S."/>
            <person name="Holder M."/>
            <person name="Hume J."/>
            <person name="Jhangiani S.N."/>
            <person name="Joshi V."/>
            <person name="Khan Z.M."/>
            <person name="Jackson L."/>
            <person name="Kovar C."/>
            <person name="Kowis A."/>
            <person name="Lee S."/>
            <person name="Lewis L.R."/>
            <person name="Margolis J."/>
            <person name="Morgan M."/>
            <person name="Nazareth L.V."/>
            <person name="Nguyen N."/>
            <person name="Okwuonu G."/>
            <person name="Parker D."/>
            <person name="Richards S."/>
            <person name="Ruiz S.J."/>
            <person name="Santibanez J."/>
            <person name="Savard J."/>
            <person name="Scherer S.E."/>
            <person name="Schneider B."/>
            <person name="Sodergren E."/>
            <person name="Tautz D."/>
            <person name="Vattahil S."/>
            <person name="Villasana D."/>
            <person name="White C.S."/>
            <person name="Wright R."/>
            <person name="Park Y."/>
            <person name="Beeman R.W."/>
            <person name="Lord J."/>
            <person name="Oppert B."/>
            <person name="Lorenzen M."/>
            <person name="Brown S."/>
            <person name="Wang L."/>
            <person name="Savard J."/>
            <person name="Tautz D."/>
            <person name="Richards S."/>
            <person name="Weinstock G."/>
            <person name="Gibbs R.A."/>
            <person name="Liu Y."/>
            <person name="Worley K."/>
            <person name="Weinstock G."/>
            <person name="Elsik C.G."/>
            <person name="Reese J.T."/>
            <person name="Elhaik E."/>
            <person name="Landan G."/>
            <person name="Graur D."/>
            <person name="Arensburger P."/>
            <person name="Atkinson P."/>
            <person name="Beeman R.W."/>
            <person name="Beidler J."/>
            <person name="Brown S.J."/>
            <person name="Demuth J.P."/>
            <person name="Drury D.W."/>
            <person name="Du Y.Z."/>
            <person name="Fujiwara H."/>
            <person name="Lorenzen M."/>
            <person name="Maselli V."/>
            <person name="Osanai M."/>
            <person name="Park Y."/>
            <person name="Robertson H.M."/>
            <person name="Tu Z."/>
            <person name="Wang J.J."/>
            <person name="Wang S."/>
            <person name="Richards S."/>
            <person name="Song H."/>
            <person name="Zhang L."/>
            <person name="Sodergren E."/>
            <person name="Werner D."/>
            <person name="Stanke M."/>
            <person name="Morgenstern B."/>
            <person name="Solovyev V."/>
            <person name="Kosarev P."/>
            <person name="Brown G."/>
            <person name="Chen H.C."/>
            <person name="Ermolaeva O."/>
            <person name="Hlavina W."/>
            <person name="Kapustin Y."/>
            <person name="Kiryutin B."/>
            <person name="Kitts P."/>
            <person name="Maglott D."/>
            <person name="Pruitt K."/>
            <person name="Sapojnikov V."/>
            <person name="Souvorov A."/>
            <person name="Mackey A.J."/>
            <person name="Waterhouse R.M."/>
            <person name="Wyder S."/>
            <person name="Zdobnov E.M."/>
            <person name="Zdobnov E.M."/>
            <person name="Wyder S."/>
            <person name="Kriventseva E.V."/>
            <person name="Kadowaki T."/>
            <person name="Bork P."/>
            <person name="Aranda M."/>
            <person name="Bao R."/>
            <person name="Beermann A."/>
            <person name="Berns N."/>
            <person name="Bolognesi R."/>
            <person name="Bonneton F."/>
            <person name="Bopp D."/>
            <person name="Brown S.J."/>
            <person name="Bucher G."/>
            <person name="Butts T."/>
            <person name="Chaumot A."/>
            <person name="Denell R.E."/>
            <person name="Ferrier D.E."/>
            <person name="Friedrich M."/>
            <person name="Gordon C.M."/>
            <person name="Jindra M."/>
            <person name="Klingler M."/>
            <person name="Lan Q."/>
            <person name="Lattorff H.M."/>
            <person name="Laudet V."/>
            <person name="von Levetsow C."/>
            <person name="Liu Z."/>
            <person name="Lutz R."/>
            <person name="Lynch J.A."/>
            <person name="da Fonseca R.N."/>
            <person name="Posnien N."/>
            <person name="Reuter R."/>
            <person name="Roth S."/>
            <person name="Savard J."/>
            <person name="Schinko J.B."/>
            <person name="Schmitt C."/>
            <person name="Schoppmeier M."/>
            <person name="Schroder R."/>
            <person name="Shippy T.D."/>
            <person name="Simonnet F."/>
            <person name="Marques-Souza H."/>
            <person name="Tautz D."/>
            <person name="Tomoyasu Y."/>
            <person name="Trauner J."/>
            <person name="Van der Zee M."/>
            <person name="Vervoort M."/>
            <person name="Wittkopp N."/>
            <person name="Wimmer E.A."/>
            <person name="Yang X."/>
            <person name="Jones A.K."/>
            <person name="Sattelle D.B."/>
            <person name="Ebert P.R."/>
            <person name="Nelson D."/>
            <person name="Scott J.G."/>
            <person name="Beeman R.W."/>
            <person name="Muthukrishnan S."/>
            <person name="Kramer K.J."/>
            <person name="Arakane Y."/>
            <person name="Beeman R.W."/>
            <person name="Zhu Q."/>
            <person name="Hogenkamp D."/>
            <person name="Dixit R."/>
            <person name="Oppert B."/>
            <person name="Jiang H."/>
            <person name="Zou Z."/>
            <person name="Marshall J."/>
            <person name="Elpidina E."/>
            <person name="Vinokurov K."/>
            <person name="Oppert C."/>
            <person name="Zou Z."/>
            <person name="Evans J."/>
            <person name="Lu Z."/>
            <person name="Zhao P."/>
            <person name="Sumathipala N."/>
            <person name="Altincicek B."/>
            <person name="Vilcinskas A."/>
            <person name="Williams M."/>
            <person name="Hultmark D."/>
            <person name="Hetru C."/>
            <person name="Jiang H."/>
            <person name="Grimmelikhuijzen C.J."/>
            <person name="Hauser F."/>
            <person name="Cazzamali G."/>
            <person name="Williamson M."/>
            <person name="Park Y."/>
            <person name="Li B."/>
            <person name="Tanaka Y."/>
            <person name="Predel R."/>
            <person name="Neupert S."/>
            <person name="Schachtner J."/>
            <person name="Verleyen P."/>
            <person name="Raible F."/>
            <person name="Bork P."/>
            <person name="Friedrich M."/>
            <person name="Walden K.K."/>
            <person name="Robertson H.M."/>
            <person name="Angeli S."/>
            <person name="Foret S."/>
            <person name="Bucher G."/>
            <person name="Schuetz S."/>
            <person name="Maleszka R."/>
            <person name="Wimmer E.A."/>
            <person name="Beeman R.W."/>
            <person name="Lorenzen M."/>
            <person name="Tomoyasu Y."/>
            <person name="Miller S.C."/>
            <person name="Grossmann D."/>
            <person name="Bucher G."/>
        </authorList>
    </citation>
    <scope>NUCLEOTIDE SEQUENCE [LARGE SCALE GENOMIC DNA]</scope>
    <source>
        <strain evidence="2 3">Georgia GA2</strain>
    </source>
</reference>
<proteinExistence type="predicted"/>
<dbReference type="PANTHER" id="PTHR28661:SF1">
    <property type="entry name" value="MICROTUBULE NUCLEATION FACTOR SSNA1"/>
    <property type="match status" value="1"/>
</dbReference>
<dbReference type="EMBL" id="KQ971322">
    <property type="protein sequence ID" value="KYB28615.1"/>
    <property type="molecule type" value="Genomic_DNA"/>
</dbReference>
<dbReference type="Proteomes" id="UP000007266">
    <property type="component" value="Linkage group 3"/>
</dbReference>